<dbReference type="Pfam" id="PF04264">
    <property type="entry name" value="YceI"/>
    <property type="match status" value="1"/>
</dbReference>
<dbReference type="InterPro" id="IPR036761">
    <property type="entry name" value="TTHA0802/YceI-like_sf"/>
</dbReference>
<evidence type="ECO:0000313" key="4">
    <source>
        <dbReference type="Proteomes" id="UP000220034"/>
    </source>
</evidence>
<dbReference type="SMART" id="SM00867">
    <property type="entry name" value="YceI"/>
    <property type="match status" value="1"/>
</dbReference>
<dbReference type="PANTHER" id="PTHR34406:SF1">
    <property type="entry name" value="PROTEIN YCEI"/>
    <property type="match status" value="1"/>
</dbReference>
<keyword evidence="4" id="KW-1185">Reference proteome</keyword>
<protein>
    <submittedName>
        <fullName evidence="3">Polyisoprenoid-binding protein YceI</fullName>
    </submittedName>
</protein>
<feature type="chain" id="PRO_5012745125" evidence="1">
    <location>
        <begin position="24"/>
        <end position="193"/>
    </location>
</feature>
<dbReference type="Gene3D" id="2.40.128.110">
    <property type="entry name" value="Lipid/polyisoprenoid-binding, YceI-like"/>
    <property type="match status" value="1"/>
</dbReference>
<dbReference type="OrthoDB" id="1247465at2"/>
<gene>
    <name evidence="3" type="ORF">SAMN06273572_104214</name>
</gene>
<feature type="signal peptide" evidence="1">
    <location>
        <begin position="1"/>
        <end position="23"/>
    </location>
</feature>
<dbReference type="AlphaFoldDB" id="A0A2C9CTQ1"/>
<sequence length="193" mass="21606">MRHYSICMRIILTLLIMTLPAHAERWVLSPSESVIDFIYTENETPMMGAFPEFTGWAVFDPDTPEDSTVFIQVNTEAVQLPDFVRTAFARTEDWFATTAHPMALFELTNLTSNEDYLLATGILTVKGRSRPLSTAVELVAEGDCLRATGRFPIDLLDFEIGRGTVSRLIKVGDEVTVQFDLIGRPETRLVNCG</sequence>
<reference evidence="4" key="1">
    <citation type="submission" date="2017-09" db="EMBL/GenBank/DDBJ databases">
        <authorList>
            <person name="Varghese N."/>
            <person name="Submissions S."/>
        </authorList>
    </citation>
    <scope>NUCLEOTIDE SEQUENCE [LARGE SCALE GENOMIC DNA]</scope>
    <source>
        <strain evidence="4">C7</strain>
    </source>
</reference>
<dbReference type="PANTHER" id="PTHR34406">
    <property type="entry name" value="PROTEIN YCEI"/>
    <property type="match status" value="1"/>
</dbReference>
<dbReference type="SUPFAM" id="SSF101874">
    <property type="entry name" value="YceI-like"/>
    <property type="match status" value="1"/>
</dbReference>
<accession>A0A2C9CTQ1</accession>
<dbReference type="Proteomes" id="UP000220034">
    <property type="component" value="Unassembled WGS sequence"/>
</dbReference>
<dbReference type="EMBL" id="OCTN01000004">
    <property type="protein sequence ID" value="SOH94515.1"/>
    <property type="molecule type" value="Genomic_DNA"/>
</dbReference>
<dbReference type="RefSeq" id="WP_097930167.1">
    <property type="nucleotide sequence ID" value="NZ_OCTN01000004.1"/>
</dbReference>
<keyword evidence="1" id="KW-0732">Signal</keyword>
<dbReference type="InterPro" id="IPR007372">
    <property type="entry name" value="Lipid/polyisoprenoid-bd_YceI"/>
</dbReference>
<proteinExistence type="predicted"/>
<feature type="domain" description="Lipid/polyisoprenoid-binding YceI-like" evidence="2">
    <location>
        <begin position="25"/>
        <end position="184"/>
    </location>
</feature>
<evidence type="ECO:0000259" key="2">
    <source>
        <dbReference type="SMART" id="SM00867"/>
    </source>
</evidence>
<organism evidence="3 4">
    <name type="scientific">Pontivivens marinum</name>
    <dbReference type="NCBI Taxonomy" id="1690039"/>
    <lineage>
        <taxon>Bacteria</taxon>
        <taxon>Pseudomonadati</taxon>
        <taxon>Pseudomonadota</taxon>
        <taxon>Alphaproteobacteria</taxon>
        <taxon>Rhodobacterales</taxon>
        <taxon>Paracoccaceae</taxon>
        <taxon>Pontivivens</taxon>
    </lineage>
</organism>
<evidence type="ECO:0000256" key="1">
    <source>
        <dbReference type="SAM" id="SignalP"/>
    </source>
</evidence>
<name>A0A2C9CTQ1_9RHOB</name>
<evidence type="ECO:0000313" key="3">
    <source>
        <dbReference type="EMBL" id="SOH94515.1"/>
    </source>
</evidence>